<sequence>MGILIAVLVLVGALLVLDLVLTFGVIKRLRTHSELIGKALENRVPAGPVMVAEGNRVADFTARTIDGAEVSRSGFTEQTLAGFFAVECDTCIEKLPDFVEHAKDHPREHVLAVVQGDADGAAEFVARLAPVARVVVEPVGGVVSKAFEVRGTPVVAMLGPGGRVVAAGFQPEVLPRLAVR</sequence>
<dbReference type="Gene3D" id="3.40.30.10">
    <property type="entry name" value="Glutaredoxin"/>
    <property type="match status" value="1"/>
</dbReference>
<dbReference type="SUPFAM" id="SSF52833">
    <property type="entry name" value="Thioredoxin-like"/>
    <property type="match status" value="1"/>
</dbReference>
<dbReference type="RefSeq" id="WP_184895215.1">
    <property type="nucleotide sequence ID" value="NZ_JACHMX010000001.1"/>
</dbReference>
<reference evidence="1 2" key="1">
    <citation type="submission" date="2020-08" db="EMBL/GenBank/DDBJ databases">
        <title>Sequencing the genomes of 1000 actinobacteria strains.</title>
        <authorList>
            <person name="Klenk H.-P."/>
        </authorList>
    </citation>
    <scope>NUCLEOTIDE SEQUENCE [LARGE SCALE GENOMIC DNA]</scope>
    <source>
        <strain evidence="1 2">DSM 45272</strain>
    </source>
</reference>
<comment type="caution">
    <text evidence="1">The sequence shown here is derived from an EMBL/GenBank/DDBJ whole genome shotgun (WGS) entry which is preliminary data.</text>
</comment>
<dbReference type="Proteomes" id="UP000580861">
    <property type="component" value="Unassembled WGS sequence"/>
</dbReference>
<dbReference type="EMBL" id="JACHMX010000001">
    <property type="protein sequence ID" value="MBB5852626.1"/>
    <property type="molecule type" value="Genomic_DNA"/>
</dbReference>
<proteinExistence type="predicted"/>
<evidence type="ECO:0000313" key="2">
    <source>
        <dbReference type="Proteomes" id="UP000580861"/>
    </source>
</evidence>
<keyword evidence="2" id="KW-1185">Reference proteome</keyword>
<organism evidence="1 2">
    <name type="scientific">Amycolatopsis umgeniensis</name>
    <dbReference type="NCBI Taxonomy" id="336628"/>
    <lineage>
        <taxon>Bacteria</taxon>
        <taxon>Bacillati</taxon>
        <taxon>Actinomycetota</taxon>
        <taxon>Actinomycetes</taxon>
        <taxon>Pseudonocardiales</taxon>
        <taxon>Pseudonocardiaceae</taxon>
        <taxon>Amycolatopsis</taxon>
    </lineage>
</organism>
<protein>
    <recommendedName>
        <fullName evidence="3">Thioredoxin domain-containing protein</fullName>
    </recommendedName>
</protein>
<name>A0A841AXN0_9PSEU</name>
<dbReference type="InterPro" id="IPR036249">
    <property type="entry name" value="Thioredoxin-like_sf"/>
</dbReference>
<gene>
    <name evidence="1" type="ORF">HDA45_002713</name>
</gene>
<dbReference type="AlphaFoldDB" id="A0A841AXN0"/>
<evidence type="ECO:0000313" key="1">
    <source>
        <dbReference type="EMBL" id="MBB5852626.1"/>
    </source>
</evidence>
<accession>A0A841AXN0</accession>
<evidence type="ECO:0008006" key="3">
    <source>
        <dbReference type="Google" id="ProtNLM"/>
    </source>
</evidence>